<keyword evidence="3" id="KW-1133">Transmembrane helix</keyword>
<feature type="transmembrane region" description="Helical" evidence="3">
    <location>
        <begin position="250"/>
        <end position="271"/>
    </location>
</feature>
<feature type="transmembrane region" description="Helical" evidence="3">
    <location>
        <begin position="59"/>
        <end position="81"/>
    </location>
</feature>
<keyword evidence="3" id="KW-0812">Transmembrane</keyword>
<keyword evidence="2" id="KW-0813">Transport</keyword>
<gene>
    <name evidence="4" type="ORF">ABID27_001021</name>
</gene>
<dbReference type="PANTHER" id="PTHR36838">
    <property type="entry name" value="AUXIN EFFLUX CARRIER FAMILY PROTEIN"/>
    <property type="match status" value="1"/>
</dbReference>
<dbReference type="EMBL" id="JBEPMK010000003">
    <property type="protein sequence ID" value="MET3644397.1"/>
    <property type="molecule type" value="Genomic_DNA"/>
</dbReference>
<feature type="transmembrane region" description="Helical" evidence="3">
    <location>
        <begin position="161"/>
        <end position="181"/>
    </location>
</feature>
<evidence type="ECO:0000313" key="4">
    <source>
        <dbReference type="EMBL" id="MET3644397.1"/>
    </source>
</evidence>
<feature type="transmembrane region" description="Helical" evidence="3">
    <location>
        <begin position="6"/>
        <end position="22"/>
    </location>
</feature>
<organism evidence="4 5">
    <name type="scientific">Streptococcus gallinaceus</name>
    <dbReference type="NCBI Taxonomy" id="165758"/>
    <lineage>
        <taxon>Bacteria</taxon>
        <taxon>Bacillati</taxon>
        <taxon>Bacillota</taxon>
        <taxon>Bacilli</taxon>
        <taxon>Lactobacillales</taxon>
        <taxon>Streptococcaceae</taxon>
        <taxon>Streptococcus</taxon>
    </lineage>
</organism>
<keyword evidence="5" id="KW-1185">Reference proteome</keyword>
<dbReference type="RefSeq" id="WP_354280695.1">
    <property type="nucleotide sequence ID" value="NZ_JBEPMK010000003.1"/>
</dbReference>
<comment type="subcellular location">
    <subcellularLocation>
        <location evidence="1">Endomembrane system</location>
        <topology evidence="1">Multi-pass membrane protein</topology>
    </subcellularLocation>
</comment>
<evidence type="ECO:0000256" key="2">
    <source>
        <dbReference type="ARBA" id="ARBA00022448"/>
    </source>
</evidence>
<feature type="transmembrane region" description="Helical" evidence="3">
    <location>
        <begin position="187"/>
        <end position="210"/>
    </location>
</feature>
<evidence type="ECO:0000256" key="1">
    <source>
        <dbReference type="ARBA" id="ARBA00004127"/>
    </source>
</evidence>
<dbReference type="Proteomes" id="UP001549055">
    <property type="component" value="Unassembled WGS sequence"/>
</dbReference>
<sequence length="304" mass="33065">MIAILLKAFGFMLVIGLGYYLKMMGIVEKKDVKIFSTIVMNVTLPCALLASASEVKLSGLLLIPLLLGFASNLLMDAIGYWEARKGSIVEKGAGMVQISGFNIGTFSLPFIQTFFLASYLTSVLLFDTGNALMVLGGNYTLAASLNHEKEPMMLKMIGKNLFSSLPFKVYLGTLLLAAFHISIPQEILSITNIAGNANPFLAMLMLGMMVDVEVNWKDCKRLMKLLAIRVTMALGLGVAFYFLLPIPLDMRQMLIICVASPISVVAPVYVMQLDGNASEAANLNSLSILVSLLVMTALMVLFRV</sequence>
<reference evidence="4 5" key="1">
    <citation type="submission" date="2024-06" db="EMBL/GenBank/DDBJ databases">
        <title>Genomic Encyclopedia of Type Strains, Phase IV (KMG-IV): sequencing the most valuable type-strain genomes for metagenomic binning, comparative biology and taxonomic classification.</title>
        <authorList>
            <person name="Goeker M."/>
        </authorList>
    </citation>
    <scope>NUCLEOTIDE SEQUENCE [LARGE SCALE GENOMIC DNA]</scope>
    <source>
        <strain evidence="4 5">DSM 15349</strain>
    </source>
</reference>
<name>A0ABV2JL26_9STRE</name>
<accession>A0ABV2JL26</accession>
<dbReference type="PANTHER" id="PTHR36838:SF3">
    <property type="entry name" value="TRANSPORTER AUXIN EFFLUX CARRIER EC FAMILY"/>
    <property type="match status" value="1"/>
</dbReference>
<protein>
    <submittedName>
        <fullName evidence="4">Permease</fullName>
    </submittedName>
</protein>
<feature type="transmembrane region" description="Helical" evidence="3">
    <location>
        <begin position="222"/>
        <end position="244"/>
    </location>
</feature>
<comment type="caution">
    <text evidence="4">The sequence shown here is derived from an EMBL/GenBank/DDBJ whole genome shotgun (WGS) entry which is preliminary data.</text>
</comment>
<proteinExistence type="predicted"/>
<evidence type="ECO:0000256" key="3">
    <source>
        <dbReference type="SAM" id="Phobius"/>
    </source>
</evidence>
<feature type="transmembrane region" description="Helical" evidence="3">
    <location>
        <begin position="283"/>
        <end position="302"/>
    </location>
</feature>
<keyword evidence="3" id="KW-0472">Membrane</keyword>
<dbReference type="InterPro" id="IPR038770">
    <property type="entry name" value="Na+/solute_symporter_sf"/>
</dbReference>
<feature type="transmembrane region" description="Helical" evidence="3">
    <location>
        <begin position="34"/>
        <end position="53"/>
    </location>
</feature>
<evidence type="ECO:0000313" key="5">
    <source>
        <dbReference type="Proteomes" id="UP001549055"/>
    </source>
</evidence>
<dbReference type="Gene3D" id="1.20.1530.20">
    <property type="match status" value="1"/>
</dbReference>